<keyword evidence="2" id="KW-1185">Reference proteome</keyword>
<evidence type="ECO:0000313" key="1">
    <source>
        <dbReference type="EMBL" id="KAI0052646.1"/>
    </source>
</evidence>
<name>A0ACB8S9Q8_9AGAM</name>
<proteinExistence type="predicted"/>
<accession>A0ACB8S9Q8</accession>
<organism evidence="1 2">
    <name type="scientific">Auriscalpium vulgare</name>
    <dbReference type="NCBI Taxonomy" id="40419"/>
    <lineage>
        <taxon>Eukaryota</taxon>
        <taxon>Fungi</taxon>
        <taxon>Dikarya</taxon>
        <taxon>Basidiomycota</taxon>
        <taxon>Agaricomycotina</taxon>
        <taxon>Agaricomycetes</taxon>
        <taxon>Russulales</taxon>
        <taxon>Auriscalpiaceae</taxon>
        <taxon>Auriscalpium</taxon>
    </lineage>
</organism>
<gene>
    <name evidence="1" type="ORF">FA95DRAFT_1675016</name>
</gene>
<evidence type="ECO:0000313" key="2">
    <source>
        <dbReference type="Proteomes" id="UP000814033"/>
    </source>
</evidence>
<sequence>MLPQVANHIFHHTTRAVAAAQNQAGHTLRNVLGLQSTGAPSTSTSLGPWNGAGSSNWGNGPNGAGGGAKYHTGGRFYAGYTGPGRAITQANAASVNDPGATQPDDSDDVRAQPPIARSSRKPRSRRHSFSLGSDAHAQSERAESIGVLQAVQMHSRSRHAFAEPPRPHNVPENVAKPEDDEGAPRLSRRNSTASTVSLSSAKDIHEPPPPPRPTTALDPSDLAQPQTVLPPYTPPAAETSESPPGHALDGYAVRAELERLRDPDTKSTLREWNEVLQNLVASRAGGESASVVLEAYNDMVARSLKPNLTTYHTLLEVLTKRDQEVHFQTKSIRTRISWRKQIGVLDDAEDFVDEQRIQSLAAENNFASAISLFRAANAVPNWLFNSYIYTGLLRCCSYHRDVDSAIFIFAHIERRNSVPPSATIYGQLVSVYMARGDNAGAQVVFEEFRRVCEAGLIRFVATREARAGHITVWNRAIESHLRSGNATAALGLLEQMLDSKAGAQFGPADVPLPAFSTYRHLLRGFWESGDVATALAWFHRLLEQGAVIKDDFQPTVSPPRPDLDMWDEMLTALAETGRIDELNDLYKSIPSHCMSFTKQLENRLKPVVYAANIGYLRTHDIDDARAVEILDFLESSVIGHRFKWGSGFREIPGLDVLRSVVELFTAHGRLDKALAFVDKLDVVTPSKMALPSAAERTDTVKDWSMLILYDNGVARDLPLSLVLGLVETWSRHGLHLEQTLASAVSRAYVAAKETAALDDLSPSDWDVIAQAMVETDAQTTEELVQVEERAEPLEQRAELGLGLFTDMARAGLDPNQLSSPVQDRLVAAISASKASQELFNIMVNLGPSFVALLERRNKITTAQPEPVSSTPSLLPPGARIDDYHTRFVDEFIRGSNSKPLAAFERFESGIRMGLYPSSDVIGRLIESLGRLKDMKKVEFLYEEGNKMLSLLDYDQQVQMQAWAALENSMIIARGHAGDGLTADLHRSRLLEQGMSPTADAYGALIQCIKDTTDDTARAMAYFDESQMRGIRPNTFLYNTTISKLAKARKADYAIELFHSMKSSGLQPTSITYGALIAACCRVGDSASAETLFEEMTQQPNFKPRVPPFNTMMQFYVQTKPNRARFLYFYSRMVSACIKPTAHTYKLLLDAHGSIEPVDFKSMEKTFAQLQRDRSVQVQGSHWAALVNAYGCVKKDLDKAITVFDSIATHPSTLSSGLQLPDAVTYESLINVFVTLRRADLMPAYIARLRDSGIHMTAYIANILIRGYAAVGDVEQARLIFESLVDPPVGVAAPNNHTPHDTRATHFAGADDPVYREPSTWEAMVRAELGSGNRDHAIALLERVRSRQYPESIYNRISGIMLDDSVSPWPSEPSASVTASTASHSP</sequence>
<dbReference type="EMBL" id="MU275844">
    <property type="protein sequence ID" value="KAI0052646.1"/>
    <property type="molecule type" value="Genomic_DNA"/>
</dbReference>
<reference evidence="1" key="2">
    <citation type="journal article" date="2022" name="New Phytol.">
        <title>Evolutionary transition to the ectomycorrhizal habit in the genomes of a hyperdiverse lineage of mushroom-forming fungi.</title>
        <authorList>
            <person name="Looney B."/>
            <person name="Miyauchi S."/>
            <person name="Morin E."/>
            <person name="Drula E."/>
            <person name="Courty P.E."/>
            <person name="Kohler A."/>
            <person name="Kuo A."/>
            <person name="LaButti K."/>
            <person name="Pangilinan J."/>
            <person name="Lipzen A."/>
            <person name="Riley R."/>
            <person name="Andreopoulos W."/>
            <person name="He G."/>
            <person name="Johnson J."/>
            <person name="Nolan M."/>
            <person name="Tritt A."/>
            <person name="Barry K.W."/>
            <person name="Grigoriev I.V."/>
            <person name="Nagy L.G."/>
            <person name="Hibbett D."/>
            <person name="Henrissat B."/>
            <person name="Matheny P.B."/>
            <person name="Labbe J."/>
            <person name="Martin F.M."/>
        </authorList>
    </citation>
    <scope>NUCLEOTIDE SEQUENCE</scope>
    <source>
        <strain evidence="1">FP105234-sp</strain>
    </source>
</reference>
<protein>
    <submittedName>
        <fullName evidence="1">Uncharacterized protein</fullName>
    </submittedName>
</protein>
<comment type="caution">
    <text evidence="1">The sequence shown here is derived from an EMBL/GenBank/DDBJ whole genome shotgun (WGS) entry which is preliminary data.</text>
</comment>
<dbReference type="Proteomes" id="UP000814033">
    <property type="component" value="Unassembled WGS sequence"/>
</dbReference>
<reference evidence="1" key="1">
    <citation type="submission" date="2021-02" db="EMBL/GenBank/DDBJ databases">
        <authorList>
            <consortium name="DOE Joint Genome Institute"/>
            <person name="Ahrendt S."/>
            <person name="Looney B.P."/>
            <person name="Miyauchi S."/>
            <person name="Morin E."/>
            <person name="Drula E."/>
            <person name="Courty P.E."/>
            <person name="Chicoki N."/>
            <person name="Fauchery L."/>
            <person name="Kohler A."/>
            <person name="Kuo A."/>
            <person name="Labutti K."/>
            <person name="Pangilinan J."/>
            <person name="Lipzen A."/>
            <person name="Riley R."/>
            <person name="Andreopoulos W."/>
            <person name="He G."/>
            <person name="Johnson J."/>
            <person name="Barry K.W."/>
            <person name="Grigoriev I.V."/>
            <person name="Nagy L."/>
            <person name="Hibbett D."/>
            <person name="Henrissat B."/>
            <person name="Matheny P.B."/>
            <person name="Labbe J."/>
            <person name="Martin F."/>
        </authorList>
    </citation>
    <scope>NUCLEOTIDE SEQUENCE</scope>
    <source>
        <strain evidence="1">FP105234-sp</strain>
    </source>
</reference>